<keyword evidence="3 6" id="KW-0863">Zinc-finger</keyword>
<organism evidence="9">
    <name type="scientific">Beroe forskalii</name>
    <name type="common">Comb jelly</name>
    <dbReference type="NCBI Taxonomy" id="140453"/>
    <lineage>
        <taxon>Eukaryota</taxon>
        <taxon>Metazoa</taxon>
        <taxon>Ctenophora</taxon>
        <taxon>Nuda</taxon>
        <taxon>Beroida</taxon>
        <taxon>Beroidae</taxon>
        <taxon>Beroe</taxon>
    </lineage>
</organism>
<evidence type="ECO:0000256" key="1">
    <source>
        <dbReference type="ARBA" id="ARBA00004123"/>
    </source>
</evidence>
<dbReference type="PROSITE" id="PS00344">
    <property type="entry name" value="GATA_ZN_FINGER_1"/>
    <property type="match status" value="1"/>
</dbReference>
<evidence type="ECO:0000256" key="6">
    <source>
        <dbReference type="PROSITE-ProRule" id="PRU00094"/>
    </source>
</evidence>
<feature type="region of interest" description="Disordered" evidence="7">
    <location>
        <begin position="388"/>
        <end position="429"/>
    </location>
</feature>
<evidence type="ECO:0000256" key="5">
    <source>
        <dbReference type="ARBA" id="ARBA00023242"/>
    </source>
</evidence>
<feature type="compositionally biased region" description="Low complexity" evidence="7">
    <location>
        <begin position="417"/>
        <end position="429"/>
    </location>
</feature>
<sequence length="532" mass="56205">YTIKFEVETKIAAQTQQMASLVEERRALSIGSQSSAFNSARTGTDFIEQNADLNSSTGMEILKLDNVESFFNNIYPQENTELKEWSQGVYSQRPFMPVPAAAGRVSNSSVPSVRACSDPSAWVNPFNVPITCTPGTSLAGGSLAGSSLPGSALSGSTLSGLSGSALSGSALSGSPMSGSTLSGSALSGSALSGSALSGSALSGSALSQSALAAAVPEDWAAKQGYSLSPSNKEDVTMDTCVSSTTFLGEEPKDTRFVPYYPYGVASPSVTTAYPPFTPYSCPTKSSPYFPDRSKECFQCSASGYSTTLYRTSSGRAVCEQCSHYTVVQAPASRPTKSTKRRMAGGNKRQGTACNNCGTQKTTLWRRDATGQAVCNACGLYYKLHQQNRPQNMKKDTIQSRNRKPGRKNSKKKPEPLSSSSSSSAVSAVASSYQDQMMSLQPQIPPHMIHAGQLIGAKQDGMISPMYSPLIKQEHGGAYPAYMSHMIPPPLIESPPTLSPSSTLNTHSSNLNTALSPPTKEPADHLSGFLSGR</sequence>
<dbReference type="Pfam" id="PF00805">
    <property type="entry name" value="Pentapeptide"/>
    <property type="match status" value="1"/>
</dbReference>
<keyword evidence="2" id="KW-0479">Metal-binding</keyword>
<dbReference type="InterPro" id="IPR039355">
    <property type="entry name" value="Transcription_factor_GATA"/>
</dbReference>
<accession>V9PPU0</accession>
<evidence type="ECO:0000256" key="7">
    <source>
        <dbReference type="SAM" id="MobiDB-lite"/>
    </source>
</evidence>
<dbReference type="FunFam" id="3.30.50.10:FF:000002">
    <property type="entry name" value="Gata transcription factor gatad"/>
    <property type="match status" value="1"/>
</dbReference>
<dbReference type="PROSITE" id="PS50114">
    <property type="entry name" value="GATA_ZN_FINGER_2"/>
    <property type="match status" value="1"/>
</dbReference>
<dbReference type="PRINTS" id="PR00619">
    <property type="entry name" value="GATAZNFINGER"/>
</dbReference>
<feature type="domain" description="GATA-type" evidence="8">
    <location>
        <begin position="347"/>
        <end position="400"/>
    </location>
</feature>
<evidence type="ECO:0000259" key="8">
    <source>
        <dbReference type="PROSITE" id="PS50114"/>
    </source>
</evidence>
<protein>
    <submittedName>
        <fullName evidence="9">GATA domain-containing protein</fullName>
    </submittedName>
</protein>
<dbReference type="GO" id="GO:0008270">
    <property type="term" value="F:zinc ion binding"/>
    <property type="evidence" value="ECO:0007669"/>
    <property type="project" value="UniProtKB-KW"/>
</dbReference>
<dbReference type="CDD" id="cd00202">
    <property type="entry name" value="ZnF_GATA"/>
    <property type="match status" value="1"/>
</dbReference>
<dbReference type="GO" id="GO:0000981">
    <property type="term" value="F:DNA-binding transcription factor activity, RNA polymerase II-specific"/>
    <property type="evidence" value="ECO:0007669"/>
    <property type="project" value="TreeGrafter"/>
</dbReference>
<dbReference type="EMBL" id="KF317362">
    <property type="protein sequence ID" value="AHA51294.1"/>
    <property type="molecule type" value="mRNA"/>
</dbReference>
<dbReference type="Gene3D" id="2.160.20.80">
    <property type="entry name" value="E3 ubiquitin-protein ligase SopA"/>
    <property type="match status" value="1"/>
</dbReference>
<dbReference type="PANTHER" id="PTHR10071">
    <property type="entry name" value="TRANSCRIPTION FACTOR GATA FAMILY MEMBER"/>
    <property type="match status" value="1"/>
</dbReference>
<evidence type="ECO:0000313" key="9">
    <source>
        <dbReference type="EMBL" id="AHA51293.1"/>
    </source>
</evidence>
<dbReference type="AlphaFoldDB" id="V9PPU0"/>
<dbReference type="PANTHER" id="PTHR10071:SF281">
    <property type="entry name" value="BOX A-BINDING FACTOR-RELATED"/>
    <property type="match status" value="1"/>
</dbReference>
<reference evidence="9" key="1">
    <citation type="journal article" date="2013" name="Science">
        <title>The genome of the ctenophore Mnemiopsis leidyi and its implications for cell type evolution.</title>
        <authorList>
            <consortium name="NISC Comparative Sequencing Program"/>
            <person name="Ryan J.F."/>
            <person name="Pang K."/>
            <person name="Schnitzler C.E."/>
            <person name="Nguyen A.D."/>
            <person name="Moreland R.T."/>
            <person name="Simmons D.K."/>
            <person name="Koch B.J."/>
            <person name="Francis W.R."/>
            <person name="Havlak P."/>
            <person name="Smith S.A."/>
            <person name="Putnam N.H."/>
            <person name="Haddock S.H."/>
            <person name="Dunn C.W."/>
            <person name="Wolfsberg T.G."/>
            <person name="Mullikin J.C."/>
            <person name="Martindale M.Q."/>
            <person name="Baxevanis A.D."/>
        </authorList>
    </citation>
    <scope>NUCLEOTIDE SEQUENCE</scope>
    <source>
        <strain evidence="9">19240</strain>
        <strain evidence="10">23885</strain>
    </source>
</reference>
<dbReference type="GO" id="GO:0005634">
    <property type="term" value="C:nucleus"/>
    <property type="evidence" value="ECO:0007669"/>
    <property type="project" value="UniProtKB-SubCell"/>
</dbReference>
<dbReference type="GO" id="GO:0000978">
    <property type="term" value="F:RNA polymerase II cis-regulatory region sequence-specific DNA binding"/>
    <property type="evidence" value="ECO:0007669"/>
    <property type="project" value="TreeGrafter"/>
</dbReference>
<feature type="non-terminal residue" evidence="9">
    <location>
        <position position="1"/>
    </location>
</feature>
<evidence type="ECO:0000256" key="4">
    <source>
        <dbReference type="ARBA" id="ARBA00022833"/>
    </source>
</evidence>
<dbReference type="SUPFAM" id="SSF57716">
    <property type="entry name" value="Glucocorticoid receptor-like (DNA-binding domain)"/>
    <property type="match status" value="1"/>
</dbReference>
<dbReference type="GO" id="GO:0045165">
    <property type="term" value="P:cell fate commitment"/>
    <property type="evidence" value="ECO:0007669"/>
    <property type="project" value="TreeGrafter"/>
</dbReference>
<dbReference type="InterPro" id="IPR013088">
    <property type="entry name" value="Znf_NHR/GATA"/>
</dbReference>
<keyword evidence="5" id="KW-0539">Nucleus</keyword>
<dbReference type="SMART" id="SM00401">
    <property type="entry name" value="ZnF_GATA"/>
    <property type="match status" value="1"/>
</dbReference>
<keyword evidence="4" id="KW-0862">Zinc</keyword>
<feature type="region of interest" description="Disordered" evidence="7">
    <location>
        <begin position="332"/>
        <end position="351"/>
    </location>
</feature>
<dbReference type="InterPro" id="IPR001646">
    <property type="entry name" value="5peptide_repeat"/>
</dbReference>
<feature type="region of interest" description="Disordered" evidence="7">
    <location>
        <begin position="492"/>
        <end position="532"/>
    </location>
</feature>
<proteinExistence type="evidence at transcript level"/>
<dbReference type="InterPro" id="IPR000679">
    <property type="entry name" value="Znf_GATA"/>
</dbReference>
<evidence type="ECO:0000313" key="10">
    <source>
        <dbReference type="EMBL" id="AHA51294.1"/>
    </source>
</evidence>
<dbReference type="Pfam" id="PF00320">
    <property type="entry name" value="GATA"/>
    <property type="match status" value="1"/>
</dbReference>
<name>V9PPU0_BERFR</name>
<dbReference type="Gene3D" id="3.30.50.10">
    <property type="entry name" value="Erythroid Transcription Factor GATA-1, subunit A"/>
    <property type="match status" value="1"/>
</dbReference>
<feature type="compositionally biased region" description="Low complexity" evidence="7">
    <location>
        <begin position="493"/>
        <end position="515"/>
    </location>
</feature>
<feature type="compositionally biased region" description="Basic residues" evidence="7">
    <location>
        <begin position="400"/>
        <end position="410"/>
    </location>
</feature>
<reference evidence="9" key="2">
    <citation type="submission" date="2016-09" db="EMBL/GenBank/DDBJ databases">
        <authorList>
            <person name="Capua I."/>
            <person name="De Benedictis P."/>
            <person name="Joannis T."/>
            <person name="Lombin L.H."/>
            <person name="Cattoli G."/>
        </authorList>
    </citation>
    <scope>NUCLEOTIDE SEQUENCE</scope>
    <source>
        <strain evidence="9">19240</strain>
        <strain evidence="10">23885</strain>
    </source>
</reference>
<dbReference type="EMBL" id="KF317361">
    <property type="protein sequence ID" value="AHA51293.1"/>
    <property type="molecule type" value="mRNA"/>
</dbReference>
<dbReference type="SUPFAM" id="SSF141571">
    <property type="entry name" value="Pentapeptide repeat-like"/>
    <property type="match status" value="1"/>
</dbReference>
<dbReference type="GO" id="GO:0045944">
    <property type="term" value="P:positive regulation of transcription by RNA polymerase II"/>
    <property type="evidence" value="ECO:0007669"/>
    <property type="project" value="TreeGrafter"/>
</dbReference>
<dbReference type="GO" id="GO:0000122">
    <property type="term" value="P:negative regulation of transcription by RNA polymerase II"/>
    <property type="evidence" value="ECO:0007669"/>
    <property type="project" value="TreeGrafter"/>
</dbReference>
<evidence type="ECO:0000256" key="3">
    <source>
        <dbReference type="ARBA" id="ARBA00022771"/>
    </source>
</evidence>
<comment type="subcellular location">
    <subcellularLocation>
        <location evidence="1">Nucleus</location>
    </subcellularLocation>
</comment>
<evidence type="ECO:0000256" key="2">
    <source>
        <dbReference type="ARBA" id="ARBA00022723"/>
    </source>
</evidence>